<evidence type="ECO:0000313" key="2">
    <source>
        <dbReference type="Proteomes" id="UP001162992"/>
    </source>
</evidence>
<dbReference type="EMBL" id="CM055095">
    <property type="protein sequence ID" value="KAJ7560244.1"/>
    <property type="molecule type" value="Genomic_DNA"/>
</dbReference>
<name>A0ACC2E172_DIPCM</name>
<protein>
    <submittedName>
        <fullName evidence="1">Uncharacterized protein</fullName>
    </submittedName>
</protein>
<proteinExistence type="predicted"/>
<dbReference type="Proteomes" id="UP001162992">
    <property type="component" value="Chromosome 4"/>
</dbReference>
<gene>
    <name evidence="1" type="ORF">O6H91_04G119700</name>
</gene>
<comment type="caution">
    <text evidence="1">The sequence shown here is derived from an EMBL/GenBank/DDBJ whole genome shotgun (WGS) entry which is preliminary data.</text>
</comment>
<organism evidence="1 2">
    <name type="scientific">Diphasiastrum complanatum</name>
    <name type="common">Issler's clubmoss</name>
    <name type="synonym">Lycopodium complanatum</name>
    <dbReference type="NCBI Taxonomy" id="34168"/>
    <lineage>
        <taxon>Eukaryota</taxon>
        <taxon>Viridiplantae</taxon>
        <taxon>Streptophyta</taxon>
        <taxon>Embryophyta</taxon>
        <taxon>Tracheophyta</taxon>
        <taxon>Lycopodiopsida</taxon>
        <taxon>Lycopodiales</taxon>
        <taxon>Lycopodiaceae</taxon>
        <taxon>Lycopodioideae</taxon>
        <taxon>Diphasiastrum</taxon>
    </lineage>
</organism>
<sequence>MAAASRQYKLSSQLLGHTEDVRGICICGDVGIATGSRDRTIRVWYHNGEGKKDFVLAKTLVGHTSFVGSVAWIPSNEEFPSGGLVSGGMDTSVMVWNLEIAQAIQTLHGHALQVTSVIIDEHGDIFSASVDSTVRKWRRGQIIDVLQGHEGPVQAILKLPFGEIVTGSSDSTIKIWKEGKCIKTLRGHSDTVRGLALMPNVGFLSASHDGSIKLWSGTGEQLLEMIGHTAIVYCVSAHTSGDVASGSEDGFVKIWRDGLCSQSIEHPGCVWDVKFLPNGDLVTACSDGVARVWTVDAERYASAEELEAFESSLIARKNQRKTVGGVSVSDLPGLEALQQPGINEGQTKIVREGDTAVAYSWNKKDFKWEKIGELVDGPEDSITGKVLNGVTYDHVFDVDIGDGEPTRKLPYNNGQNPYDVADRWLLNENLPLVYRQQVVDFITQNTGQRLPQLDSTFVDPYTGGTLM</sequence>
<accession>A0ACC2E172</accession>
<reference evidence="2" key="1">
    <citation type="journal article" date="2024" name="Proc. Natl. Acad. Sci. U.S.A.">
        <title>Extraordinary preservation of gene collinearity over three hundred million years revealed in homosporous lycophytes.</title>
        <authorList>
            <person name="Li C."/>
            <person name="Wickell D."/>
            <person name="Kuo L.Y."/>
            <person name="Chen X."/>
            <person name="Nie B."/>
            <person name="Liao X."/>
            <person name="Peng D."/>
            <person name="Ji J."/>
            <person name="Jenkins J."/>
            <person name="Williams M."/>
            <person name="Shu S."/>
            <person name="Plott C."/>
            <person name="Barry K."/>
            <person name="Rajasekar S."/>
            <person name="Grimwood J."/>
            <person name="Han X."/>
            <person name="Sun S."/>
            <person name="Hou Z."/>
            <person name="He W."/>
            <person name="Dai G."/>
            <person name="Sun C."/>
            <person name="Schmutz J."/>
            <person name="Leebens-Mack J.H."/>
            <person name="Li F.W."/>
            <person name="Wang L."/>
        </authorList>
    </citation>
    <scope>NUCLEOTIDE SEQUENCE [LARGE SCALE GENOMIC DNA]</scope>
    <source>
        <strain evidence="2">cv. PW_Plant_1</strain>
    </source>
</reference>
<evidence type="ECO:0000313" key="1">
    <source>
        <dbReference type="EMBL" id="KAJ7560244.1"/>
    </source>
</evidence>
<keyword evidence="2" id="KW-1185">Reference proteome</keyword>